<protein>
    <submittedName>
        <fullName evidence="1">Uncharacterized protein</fullName>
    </submittedName>
</protein>
<dbReference type="OrthoDB" id="5294130at2"/>
<keyword evidence="2" id="KW-1185">Reference proteome</keyword>
<gene>
    <name evidence="1" type="ORF">SAMN05216526_0916</name>
</gene>
<sequence length="215" mass="24070">MSVNDLRMRQLIAEEAARIILDEGVLDYHLAKRKAADRLGAVQTRNLPRNTEIEAAVIERQRLFEDEETPLRIAHLQAVALKAMDLLERYSPRLVGSVLQGIDNGRQEITLHAFAESVEEVMFFLADCGVSYRVSERRVRSTRGHEPTPCIEFGAEDVDIDVLVFPIDGLRQAPLSPINGKPMKRASAREVEALMRDTADCPRVPSPPAPPHARD</sequence>
<dbReference type="AlphaFoldDB" id="A0A1R3VUU5"/>
<dbReference type="EMBL" id="FTPK01000002">
    <property type="protein sequence ID" value="SIT68717.1"/>
    <property type="molecule type" value="Genomic_DNA"/>
</dbReference>
<reference evidence="1 2" key="1">
    <citation type="submission" date="2017-01" db="EMBL/GenBank/DDBJ databases">
        <authorList>
            <person name="Mah S.A."/>
            <person name="Swanson W.J."/>
            <person name="Moy G.W."/>
            <person name="Vacquier V.D."/>
        </authorList>
    </citation>
    <scope>NUCLEOTIDE SEQUENCE [LARGE SCALE GENOMIC DNA]</scope>
    <source>
        <strain evidence="1 2">M9</strain>
    </source>
</reference>
<name>A0A1R3VUU5_9GAMM</name>
<dbReference type="Proteomes" id="UP000223759">
    <property type="component" value="Unassembled WGS sequence"/>
</dbReference>
<dbReference type="STRING" id="233100.SAMN05216526_0916"/>
<dbReference type="RefSeq" id="WP_076755353.1">
    <property type="nucleotide sequence ID" value="NZ_CP023018.1"/>
</dbReference>
<evidence type="ECO:0000313" key="1">
    <source>
        <dbReference type="EMBL" id="SIT68717.1"/>
    </source>
</evidence>
<organism evidence="1 2">
    <name type="scientific">Ectothiorhodosinus mongolicus</name>
    <dbReference type="NCBI Taxonomy" id="233100"/>
    <lineage>
        <taxon>Bacteria</taxon>
        <taxon>Pseudomonadati</taxon>
        <taxon>Pseudomonadota</taxon>
        <taxon>Gammaproteobacteria</taxon>
        <taxon>Chromatiales</taxon>
        <taxon>Ectothiorhodospiraceae</taxon>
        <taxon>Ectothiorhodosinus</taxon>
    </lineage>
</organism>
<evidence type="ECO:0000313" key="2">
    <source>
        <dbReference type="Proteomes" id="UP000223759"/>
    </source>
</evidence>
<accession>A0A1R3VUU5</accession>
<proteinExistence type="predicted"/>